<protein>
    <submittedName>
        <fullName evidence="2">Uncharacterized protein</fullName>
    </submittedName>
</protein>
<reference evidence="2 3" key="1">
    <citation type="submission" date="2014-06" db="EMBL/GenBank/DDBJ databases">
        <title>Rhizobium pelagicum/R2-400B4.</title>
        <authorList>
            <person name="Kimes N.E."/>
            <person name="Lopez-Perez M."/>
        </authorList>
    </citation>
    <scope>NUCLEOTIDE SEQUENCE [LARGE SCALE GENOMIC DNA]</scope>
    <source>
        <strain evidence="2 3">R2-400B4</strain>
    </source>
</reference>
<dbReference type="EMBL" id="JOKJ01000039">
    <property type="protein sequence ID" value="KEQ02981.1"/>
    <property type="molecule type" value="Genomic_DNA"/>
</dbReference>
<sequence>MNDQPHSKRSSESKKPVPEDEAAVSGNPPVQPVENFDLGEADDDRRMFQNGDTDRTADKNSKK</sequence>
<gene>
    <name evidence="2" type="ORF">GV68_18110</name>
</gene>
<name>A0A922NXH4_9HYPH</name>
<organism evidence="2 3">
    <name type="scientific">Pseudorhizobium pelagicum</name>
    <dbReference type="NCBI Taxonomy" id="1509405"/>
    <lineage>
        <taxon>Bacteria</taxon>
        <taxon>Pseudomonadati</taxon>
        <taxon>Pseudomonadota</taxon>
        <taxon>Alphaproteobacteria</taxon>
        <taxon>Hyphomicrobiales</taxon>
        <taxon>Rhizobiaceae</taxon>
        <taxon>Rhizobium/Agrobacterium group</taxon>
        <taxon>Pseudorhizobium</taxon>
    </lineage>
</organism>
<dbReference type="AlphaFoldDB" id="A0A922NXH4"/>
<keyword evidence="3" id="KW-1185">Reference proteome</keyword>
<proteinExistence type="predicted"/>
<feature type="region of interest" description="Disordered" evidence="1">
    <location>
        <begin position="1"/>
        <end position="63"/>
    </location>
</feature>
<dbReference type="Proteomes" id="UP000052167">
    <property type="component" value="Unassembled WGS sequence"/>
</dbReference>
<evidence type="ECO:0000256" key="1">
    <source>
        <dbReference type="SAM" id="MobiDB-lite"/>
    </source>
</evidence>
<dbReference type="OrthoDB" id="8410923at2"/>
<evidence type="ECO:0000313" key="3">
    <source>
        <dbReference type="Proteomes" id="UP000052167"/>
    </source>
</evidence>
<feature type="compositionally biased region" description="Basic and acidic residues" evidence="1">
    <location>
        <begin position="1"/>
        <end position="18"/>
    </location>
</feature>
<feature type="compositionally biased region" description="Basic and acidic residues" evidence="1">
    <location>
        <begin position="43"/>
        <end position="63"/>
    </location>
</feature>
<evidence type="ECO:0000313" key="2">
    <source>
        <dbReference type="EMBL" id="KEQ02981.1"/>
    </source>
</evidence>
<dbReference type="RefSeq" id="WP_037162390.1">
    <property type="nucleotide sequence ID" value="NZ_CAJXID010000042.1"/>
</dbReference>
<accession>A0A922NXH4</accession>
<comment type="caution">
    <text evidence="2">The sequence shown here is derived from an EMBL/GenBank/DDBJ whole genome shotgun (WGS) entry which is preliminary data.</text>
</comment>